<dbReference type="Gene3D" id="3.40.50.1970">
    <property type="match status" value="1"/>
</dbReference>
<comment type="cofactor">
    <cofactor evidence="4">
        <name>Zn(2+)</name>
        <dbReference type="ChEBI" id="CHEBI:29105"/>
    </cofactor>
</comment>
<keyword evidence="16" id="KW-0520">NAD</keyword>
<proteinExistence type="inferred from homology"/>
<evidence type="ECO:0000256" key="4">
    <source>
        <dbReference type="ARBA" id="ARBA00001947"/>
    </source>
</evidence>
<dbReference type="Gene3D" id="1.20.1090.10">
    <property type="entry name" value="Dehydroquinate synthase-like - alpha domain"/>
    <property type="match status" value="1"/>
</dbReference>
<dbReference type="GO" id="GO:0008652">
    <property type="term" value="P:amino acid biosynthetic process"/>
    <property type="evidence" value="ECO:0007669"/>
    <property type="project" value="UniProtKB-KW"/>
</dbReference>
<keyword evidence="17" id="KW-0057">Aromatic amino acid biosynthesis</keyword>
<evidence type="ECO:0000313" key="24">
    <source>
        <dbReference type="Proteomes" id="UP000642920"/>
    </source>
</evidence>
<evidence type="ECO:0000256" key="11">
    <source>
        <dbReference type="ARBA" id="ARBA00022490"/>
    </source>
</evidence>
<dbReference type="GO" id="GO:0005737">
    <property type="term" value="C:cytoplasm"/>
    <property type="evidence" value="ECO:0007669"/>
    <property type="project" value="UniProtKB-SubCell"/>
</dbReference>
<evidence type="ECO:0000256" key="5">
    <source>
        <dbReference type="ARBA" id="ARBA00003485"/>
    </source>
</evidence>
<evidence type="ECO:0000256" key="8">
    <source>
        <dbReference type="ARBA" id="ARBA00005412"/>
    </source>
</evidence>
<comment type="pathway">
    <text evidence="7">Metabolic intermediate biosynthesis; chorismate biosynthesis; chorismate from D-erythrose 4-phosphate and phosphoenolpyruvate: step 2/7.</text>
</comment>
<dbReference type="Pfam" id="PF24621">
    <property type="entry name" value="DHQS_C"/>
    <property type="match status" value="1"/>
</dbReference>
<gene>
    <name evidence="23" type="primary">aroB</name>
    <name evidence="23" type="ORF">JKP34_08885</name>
</gene>
<comment type="similarity">
    <text evidence="8">Belongs to the sugar phosphate cyclases superfamily. Dehydroquinate synthase family.</text>
</comment>
<evidence type="ECO:0000256" key="13">
    <source>
        <dbReference type="ARBA" id="ARBA00022723"/>
    </source>
</evidence>
<evidence type="ECO:0000256" key="10">
    <source>
        <dbReference type="ARBA" id="ARBA00017684"/>
    </source>
</evidence>
<dbReference type="GO" id="GO:0003856">
    <property type="term" value="F:3-dehydroquinate synthase activity"/>
    <property type="evidence" value="ECO:0007669"/>
    <property type="project" value="UniProtKB-UniRule"/>
</dbReference>
<dbReference type="GO" id="GO:0009073">
    <property type="term" value="P:aromatic amino acid family biosynthetic process"/>
    <property type="evidence" value="ECO:0007669"/>
    <property type="project" value="UniProtKB-KW"/>
</dbReference>
<dbReference type="GO" id="GO:0046872">
    <property type="term" value="F:metal ion binding"/>
    <property type="evidence" value="ECO:0007669"/>
    <property type="project" value="UniProtKB-KW"/>
</dbReference>
<evidence type="ECO:0000256" key="9">
    <source>
        <dbReference type="ARBA" id="ARBA00013031"/>
    </source>
</evidence>
<dbReference type="Proteomes" id="UP000642920">
    <property type="component" value="Unassembled WGS sequence"/>
</dbReference>
<comment type="catalytic activity">
    <reaction evidence="1">
        <text>7-phospho-2-dehydro-3-deoxy-D-arabino-heptonate = 3-dehydroquinate + phosphate</text>
        <dbReference type="Rhea" id="RHEA:21968"/>
        <dbReference type="ChEBI" id="CHEBI:32364"/>
        <dbReference type="ChEBI" id="CHEBI:43474"/>
        <dbReference type="ChEBI" id="CHEBI:58394"/>
        <dbReference type="EC" id="4.2.3.4"/>
    </reaction>
</comment>
<comment type="caution">
    <text evidence="23">The sequence shown here is derived from an EMBL/GenBank/DDBJ whole genome shotgun (WGS) entry which is preliminary data.</text>
</comment>
<dbReference type="InterPro" id="IPR030960">
    <property type="entry name" value="DHQS/DOIS_N"/>
</dbReference>
<dbReference type="EC" id="4.2.3.4" evidence="9 20"/>
<dbReference type="FunFam" id="3.40.50.1970:FF:000007">
    <property type="entry name" value="Pentafunctional AROM polypeptide"/>
    <property type="match status" value="1"/>
</dbReference>
<dbReference type="NCBIfam" id="TIGR01357">
    <property type="entry name" value="aroB"/>
    <property type="match status" value="1"/>
</dbReference>
<comment type="subcellular location">
    <subcellularLocation>
        <location evidence="6">Cytoplasm</location>
    </subcellularLocation>
</comment>
<dbReference type="CDD" id="cd08195">
    <property type="entry name" value="DHQS"/>
    <property type="match status" value="1"/>
</dbReference>
<evidence type="ECO:0000256" key="12">
    <source>
        <dbReference type="ARBA" id="ARBA00022605"/>
    </source>
</evidence>
<dbReference type="RefSeq" id="WP_201919897.1">
    <property type="nucleotide sequence ID" value="NZ_JAERQG010000002.1"/>
</dbReference>
<dbReference type="InterPro" id="IPR030963">
    <property type="entry name" value="DHQ_synth_fam"/>
</dbReference>
<keyword evidence="13" id="KW-0479">Metal-binding</keyword>
<evidence type="ECO:0000256" key="20">
    <source>
        <dbReference type="NCBIfam" id="TIGR01357"/>
    </source>
</evidence>
<name>A0A937DEM6_9BACT</name>
<dbReference type="PIRSF" id="PIRSF001455">
    <property type="entry name" value="DHQ_synth"/>
    <property type="match status" value="1"/>
</dbReference>
<accession>A0A937DEM6</accession>
<evidence type="ECO:0000256" key="17">
    <source>
        <dbReference type="ARBA" id="ARBA00023141"/>
    </source>
</evidence>
<evidence type="ECO:0000256" key="3">
    <source>
        <dbReference type="ARBA" id="ARBA00001941"/>
    </source>
</evidence>
<dbReference type="PANTHER" id="PTHR43622">
    <property type="entry name" value="3-DEHYDROQUINATE SYNTHASE"/>
    <property type="match status" value="1"/>
</dbReference>
<evidence type="ECO:0000313" key="23">
    <source>
        <dbReference type="EMBL" id="MBL0765362.1"/>
    </source>
</evidence>
<evidence type="ECO:0000256" key="2">
    <source>
        <dbReference type="ARBA" id="ARBA00001911"/>
    </source>
</evidence>
<dbReference type="InterPro" id="IPR050071">
    <property type="entry name" value="Dehydroquinate_synthase"/>
</dbReference>
<feature type="domain" description="3-dehydroquinate synthase C-terminal" evidence="22">
    <location>
        <begin position="164"/>
        <end position="303"/>
    </location>
</feature>
<evidence type="ECO:0000256" key="16">
    <source>
        <dbReference type="ARBA" id="ARBA00023027"/>
    </source>
</evidence>
<dbReference type="EMBL" id="JAERQG010000002">
    <property type="protein sequence ID" value="MBL0765362.1"/>
    <property type="molecule type" value="Genomic_DNA"/>
</dbReference>
<evidence type="ECO:0000259" key="21">
    <source>
        <dbReference type="Pfam" id="PF01761"/>
    </source>
</evidence>
<dbReference type="GO" id="GO:0009423">
    <property type="term" value="P:chorismate biosynthetic process"/>
    <property type="evidence" value="ECO:0007669"/>
    <property type="project" value="UniProtKB-UniRule"/>
</dbReference>
<feature type="domain" description="3-dehydroquinate synthase N-terminal" evidence="21">
    <location>
        <begin position="50"/>
        <end position="162"/>
    </location>
</feature>
<dbReference type="InterPro" id="IPR016037">
    <property type="entry name" value="DHQ_synth_AroB"/>
</dbReference>
<evidence type="ECO:0000256" key="6">
    <source>
        <dbReference type="ARBA" id="ARBA00004496"/>
    </source>
</evidence>
<keyword evidence="24" id="KW-1185">Reference proteome</keyword>
<evidence type="ECO:0000256" key="15">
    <source>
        <dbReference type="ARBA" id="ARBA00022833"/>
    </source>
</evidence>
<comment type="cofactor">
    <cofactor evidence="2">
        <name>NAD(+)</name>
        <dbReference type="ChEBI" id="CHEBI:57540"/>
    </cofactor>
</comment>
<dbReference type="AlphaFoldDB" id="A0A937DEM6"/>
<keyword evidence="19" id="KW-0170">Cobalt</keyword>
<comment type="function">
    <text evidence="5">Catalyzes the conversion of 3-deoxy-D-arabino-heptulosonate 7-phosphate (DAHP) to dehydroquinate (DHQ).</text>
</comment>
<keyword evidence="15" id="KW-0862">Zinc</keyword>
<dbReference type="Pfam" id="PF01761">
    <property type="entry name" value="DHQ_synthase"/>
    <property type="match status" value="1"/>
</dbReference>
<evidence type="ECO:0000256" key="1">
    <source>
        <dbReference type="ARBA" id="ARBA00001393"/>
    </source>
</evidence>
<keyword evidence="12" id="KW-0028">Amino-acid biosynthesis</keyword>
<dbReference type="SUPFAM" id="SSF56796">
    <property type="entry name" value="Dehydroquinate synthase-like"/>
    <property type="match status" value="1"/>
</dbReference>
<evidence type="ECO:0000259" key="22">
    <source>
        <dbReference type="Pfam" id="PF24621"/>
    </source>
</evidence>
<evidence type="ECO:0000256" key="14">
    <source>
        <dbReference type="ARBA" id="ARBA00022741"/>
    </source>
</evidence>
<dbReference type="PANTHER" id="PTHR43622:SF7">
    <property type="entry name" value="3-DEHYDROQUINATE SYNTHASE, CHLOROPLASTIC"/>
    <property type="match status" value="1"/>
</dbReference>
<keyword evidence="18 23" id="KW-0456">Lyase</keyword>
<dbReference type="GO" id="GO:0000166">
    <property type="term" value="F:nucleotide binding"/>
    <property type="evidence" value="ECO:0007669"/>
    <property type="project" value="UniProtKB-KW"/>
</dbReference>
<protein>
    <recommendedName>
        <fullName evidence="10 20">3-dehydroquinate synthase</fullName>
        <ecNumber evidence="9 20">4.2.3.4</ecNumber>
    </recommendedName>
</protein>
<evidence type="ECO:0000256" key="7">
    <source>
        <dbReference type="ARBA" id="ARBA00004661"/>
    </source>
</evidence>
<comment type="cofactor">
    <cofactor evidence="3">
        <name>Co(2+)</name>
        <dbReference type="ChEBI" id="CHEBI:48828"/>
    </cofactor>
</comment>
<keyword evidence="14" id="KW-0547">Nucleotide-binding</keyword>
<sequence>MSKLYFQKAQSIEKLLSALSYSSIFILVDENTFKHCYPLVRGMLPDHTLIQIEAGEQHKDINSCQLIWNSLSQQNADRNALLINLGGGVITDIGGFCASTYKRGIRFINLPTTLLSQVDASVGGKTGIDFNGYKNQIGVFNEPEFVLIDTSFHQTLPERELRSGFAEMLKHGLIADAQHWKDLVGCDFNLISNQLLENSVSIKQKVVEKDPNEKGLRKILNFGHTIGHALESALLNSNEPLLHGEAIAHGMRCEASIAYELEYIPQEELNQINESLLKIYGPLKIKKALRENILRLCKQDKKNQNGDIRMSLLNKIGEANYDIAVSENTILNALDNCL</sequence>
<keyword evidence="11" id="KW-0963">Cytoplasm</keyword>
<evidence type="ECO:0000256" key="18">
    <source>
        <dbReference type="ARBA" id="ARBA00023239"/>
    </source>
</evidence>
<evidence type="ECO:0000256" key="19">
    <source>
        <dbReference type="ARBA" id="ARBA00023285"/>
    </source>
</evidence>
<organism evidence="23 24">
    <name type="scientific">Marivirga atlantica</name>
    <dbReference type="NCBI Taxonomy" id="1548457"/>
    <lineage>
        <taxon>Bacteria</taxon>
        <taxon>Pseudomonadati</taxon>
        <taxon>Bacteroidota</taxon>
        <taxon>Cytophagia</taxon>
        <taxon>Cytophagales</taxon>
        <taxon>Marivirgaceae</taxon>
        <taxon>Marivirga</taxon>
    </lineage>
</organism>
<reference evidence="23" key="1">
    <citation type="submission" date="2021-01" db="EMBL/GenBank/DDBJ databases">
        <title>Marivirga sp. nov., isolated from intertidal surface sediments.</title>
        <authorList>
            <person name="Zhang M."/>
        </authorList>
    </citation>
    <scope>NUCLEOTIDE SEQUENCE</scope>
    <source>
        <strain evidence="23">SM1354</strain>
    </source>
</reference>
<dbReference type="InterPro" id="IPR056179">
    <property type="entry name" value="DHQS_C"/>
</dbReference>